<evidence type="ECO:0000256" key="3">
    <source>
        <dbReference type="SAM" id="SignalP"/>
    </source>
</evidence>
<evidence type="ECO:0000256" key="2">
    <source>
        <dbReference type="ARBA" id="ARBA00022840"/>
    </source>
</evidence>
<name>A0A8I6XI97_HORVV</name>
<dbReference type="GO" id="GO:0005737">
    <property type="term" value="C:cytoplasm"/>
    <property type="evidence" value="ECO:0000318"/>
    <property type="project" value="GO_Central"/>
</dbReference>
<dbReference type="GO" id="GO:0044183">
    <property type="term" value="F:protein folding chaperone"/>
    <property type="evidence" value="ECO:0000318"/>
    <property type="project" value="GO_Central"/>
</dbReference>
<proteinExistence type="predicted"/>
<dbReference type="EnsemblPlants" id="HORVU.MOREX.r3.5HG0433640.1">
    <property type="protein sequence ID" value="HORVU.MOREX.r3.5HG0433640.1.CDS1"/>
    <property type="gene ID" value="HORVU.MOREX.r3.5HG0433640"/>
</dbReference>
<dbReference type="GO" id="GO:0005788">
    <property type="term" value="C:endoplasmic reticulum lumen"/>
    <property type="evidence" value="ECO:0000318"/>
    <property type="project" value="GO_Central"/>
</dbReference>
<dbReference type="Proteomes" id="UP000011116">
    <property type="component" value="Chromosome 5H"/>
</dbReference>
<dbReference type="Gramene" id="HORVU.MOREX.r3.5HG0433640.1">
    <property type="protein sequence ID" value="HORVU.MOREX.r3.5HG0433640.1.CDS1"/>
    <property type="gene ID" value="HORVU.MOREX.r3.5HG0433640"/>
</dbReference>
<dbReference type="GO" id="GO:0005634">
    <property type="term" value="C:nucleus"/>
    <property type="evidence" value="ECO:0000318"/>
    <property type="project" value="GO_Central"/>
</dbReference>
<dbReference type="PROSITE" id="PS01036">
    <property type="entry name" value="HSP70_3"/>
    <property type="match status" value="1"/>
</dbReference>
<dbReference type="SMR" id="A0A8I6XI97"/>
<dbReference type="OrthoDB" id="662514at2759"/>
<keyword evidence="1" id="KW-0547">Nucleotide-binding</keyword>
<dbReference type="Gene3D" id="3.90.640.10">
    <property type="entry name" value="Actin, Chain A, domain 4"/>
    <property type="match status" value="1"/>
</dbReference>
<evidence type="ECO:0008006" key="6">
    <source>
        <dbReference type="Google" id="ProtNLM"/>
    </source>
</evidence>
<dbReference type="InterPro" id="IPR013126">
    <property type="entry name" value="Hsp_70_fam"/>
</dbReference>
<dbReference type="InterPro" id="IPR043129">
    <property type="entry name" value="ATPase_NBD"/>
</dbReference>
<dbReference type="PANTHER" id="PTHR19375">
    <property type="entry name" value="HEAT SHOCK PROTEIN 70KDA"/>
    <property type="match status" value="1"/>
</dbReference>
<dbReference type="Gene3D" id="3.30.420.40">
    <property type="match status" value="2"/>
</dbReference>
<dbReference type="GO" id="GO:0140662">
    <property type="term" value="F:ATP-dependent protein folding chaperone"/>
    <property type="evidence" value="ECO:0007669"/>
    <property type="project" value="InterPro"/>
</dbReference>
<keyword evidence="5" id="KW-1185">Reference proteome</keyword>
<dbReference type="GO" id="GO:0036503">
    <property type="term" value="P:ERAD pathway"/>
    <property type="evidence" value="ECO:0000318"/>
    <property type="project" value="GO_Central"/>
</dbReference>
<dbReference type="GO" id="GO:0005524">
    <property type="term" value="F:ATP binding"/>
    <property type="evidence" value="ECO:0007669"/>
    <property type="project" value="UniProtKB-KW"/>
</dbReference>
<dbReference type="GO" id="GO:0034663">
    <property type="term" value="C:endoplasmic reticulum chaperone complex"/>
    <property type="evidence" value="ECO:0000318"/>
    <property type="project" value="GO_Central"/>
</dbReference>
<feature type="chain" id="PRO_5035315583" description="Luminal-binding protein 5" evidence="3">
    <location>
        <begin position="30"/>
        <end position="445"/>
    </location>
</feature>
<dbReference type="GeneID" id="123396293"/>
<dbReference type="SUPFAM" id="SSF53067">
    <property type="entry name" value="Actin-like ATPase domain"/>
    <property type="match status" value="2"/>
</dbReference>
<keyword evidence="2" id="KW-0067">ATP-binding</keyword>
<dbReference type="Pfam" id="PF00012">
    <property type="entry name" value="HSP70"/>
    <property type="match status" value="1"/>
</dbReference>
<dbReference type="Gramene" id="HORVU.MOREX.r2.5HG0360260.1">
    <property type="protein sequence ID" value="HORVU.MOREX.r2.5HG0360260.1.CDS.1"/>
    <property type="gene ID" value="HORVU.MOREX.r2.5HG0360260"/>
</dbReference>
<dbReference type="GO" id="GO:0016887">
    <property type="term" value="F:ATP hydrolysis activity"/>
    <property type="evidence" value="ECO:0000318"/>
    <property type="project" value="GO_Central"/>
</dbReference>
<evidence type="ECO:0000313" key="4">
    <source>
        <dbReference type="EnsemblPlants" id="HORVU.MOREX.r3.5HG0433640.1.CDS1"/>
    </source>
</evidence>
<accession>A0A8I6XI97</accession>
<dbReference type="GO" id="GO:0030968">
    <property type="term" value="P:endoplasmic reticulum unfolded protein response"/>
    <property type="evidence" value="ECO:0000318"/>
    <property type="project" value="GO_Central"/>
</dbReference>
<dbReference type="KEGG" id="hvg:123396293"/>
<dbReference type="FunFam" id="3.90.640.10:FF:000002">
    <property type="entry name" value="Heat shock 70 kDa"/>
    <property type="match status" value="1"/>
</dbReference>
<dbReference type="PRINTS" id="PR00301">
    <property type="entry name" value="HEATSHOCK70"/>
</dbReference>
<organism evidence="4 5">
    <name type="scientific">Hordeum vulgare subsp. vulgare</name>
    <name type="common">Domesticated barley</name>
    <dbReference type="NCBI Taxonomy" id="112509"/>
    <lineage>
        <taxon>Eukaryota</taxon>
        <taxon>Viridiplantae</taxon>
        <taxon>Streptophyta</taxon>
        <taxon>Embryophyta</taxon>
        <taxon>Tracheophyta</taxon>
        <taxon>Spermatophyta</taxon>
        <taxon>Magnoliopsida</taxon>
        <taxon>Liliopsida</taxon>
        <taxon>Poales</taxon>
        <taxon>Poaceae</taxon>
        <taxon>BOP clade</taxon>
        <taxon>Pooideae</taxon>
        <taxon>Triticodae</taxon>
        <taxon>Triticeae</taxon>
        <taxon>Hordeinae</taxon>
        <taxon>Hordeum</taxon>
    </lineage>
</organism>
<dbReference type="AlphaFoldDB" id="A0A8I6XI97"/>
<dbReference type="RefSeq" id="XP_044947203.1">
    <property type="nucleotide sequence ID" value="XM_045091268.1"/>
</dbReference>
<keyword evidence="3" id="KW-0732">Signal</keyword>
<feature type="signal peptide" evidence="3">
    <location>
        <begin position="1"/>
        <end position="29"/>
    </location>
</feature>
<reference evidence="5" key="1">
    <citation type="journal article" date="2012" name="Nature">
        <title>A physical, genetic and functional sequence assembly of the barley genome.</title>
        <authorList>
            <consortium name="The International Barley Genome Sequencing Consortium"/>
            <person name="Mayer K.F."/>
            <person name="Waugh R."/>
            <person name="Brown J.W."/>
            <person name="Schulman A."/>
            <person name="Langridge P."/>
            <person name="Platzer M."/>
            <person name="Fincher G.B."/>
            <person name="Muehlbauer G.J."/>
            <person name="Sato K."/>
            <person name="Close T.J."/>
            <person name="Wise R.P."/>
            <person name="Stein N."/>
        </authorList>
    </citation>
    <scope>NUCLEOTIDE SEQUENCE [LARGE SCALE GENOMIC DNA]</scope>
    <source>
        <strain evidence="5">cv. Morex</strain>
    </source>
</reference>
<evidence type="ECO:0000256" key="1">
    <source>
        <dbReference type="ARBA" id="ARBA00022741"/>
    </source>
</evidence>
<dbReference type="GO" id="GO:0016020">
    <property type="term" value="C:membrane"/>
    <property type="evidence" value="ECO:0000318"/>
    <property type="project" value="GO_Central"/>
</dbReference>
<gene>
    <name evidence="4" type="primary">LOC123396293</name>
</gene>
<protein>
    <recommendedName>
        <fullName evidence="6">Luminal-binding protein 5</fullName>
    </recommendedName>
</protein>
<dbReference type="PROSITE" id="PS51257">
    <property type="entry name" value="PROKAR_LIPOPROTEIN"/>
    <property type="match status" value="1"/>
</dbReference>
<reference evidence="4" key="3">
    <citation type="submission" date="2022-01" db="UniProtKB">
        <authorList>
            <consortium name="EnsemblPlants"/>
        </authorList>
    </citation>
    <scope>IDENTIFICATION</scope>
    <source>
        <strain evidence="4">subsp. vulgare</strain>
    </source>
</reference>
<dbReference type="GO" id="GO:0031072">
    <property type="term" value="F:heat shock protein binding"/>
    <property type="evidence" value="ECO:0000318"/>
    <property type="project" value="GO_Central"/>
</dbReference>
<sequence>MAMVEQKRVAAILVSTMLACCLLLDQAGAFTGGNQAPYSPSPVIAIDLGNTNSCVAGYGHGQVETMFQLCIPTWVAFPGDGSVLVGEDAMNHAAPISGFKRLLGKRRNFEREEEEVRGLMARVPYKVVGRERPLVQVKMVDGAVKNLGADEITAMVFSKLRESAEAYLGRAIQDQEAVVVTVPQQYNDPSRYSTLRAAELAGLRVTRMIDEPTAAAVAHGLHRKLRDGGSVLVLHVGGGTSDASVMTYVDGVFEFMGADQDPFLGGQDFDQRIVDHFVKQIKEKHGKDLIHQGALGRLRTACEQAKKALSSQDLAELSIVSLVDGVDFSGSLTRAEFEEMNHDLFLKVMALVEGAMRQAELDENKDLLDEIVLVGGSTMIPRIRRLVTDYFDGRKLKNVNASSVMPDQTVALGAALLGHPTANGYPCMGVDRRQWGYSTDWCFTH</sequence>
<dbReference type="GO" id="GO:0042026">
    <property type="term" value="P:protein refolding"/>
    <property type="evidence" value="ECO:0000318"/>
    <property type="project" value="GO_Central"/>
</dbReference>
<evidence type="ECO:0000313" key="5">
    <source>
        <dbReference type="Proteomes" id="UP000011116"/>
    </source>
</evidence>
<reference evidence="4" key="2">
    <citation type="submission" date="2020-10" db="EMBL/GenBank/DDBJ databases">
        <authorList>
            <person name="Scholz U."/>
            <person name="Mascher M."/>
            <person name="Fiebig A."/>
        </authorList>
    </citation>
    <scope>NUCLEOTIDE SEQUENCE [LARGE SCALE GENOMIC DNA]</scope>
    <source>
        <strain evidence="4">cv. Morex</strain>
    </source>
</reference>
<dbReference type="InterPro" id="IPR018181">
    <property type="entry name" value="Heat_shock_70_CS"/>
</dbReference>